<dbReference type="AlphaFoldDB" id="A0A857JGL6"/>
<dbReference type="InterPro" id="IPR010259">
    <property type="entry name" value="S8pro/Inhibitor_I9"/>
</dbReference>
<dbReference type="InterPro" id="IPR015500">
    <property type="entry name" value="Peptidase_S8_subtilisin-rel"/>
</dbReference>
<dbReference type="InterPro" id="IPR041469">
    <property type="entry name" value="Subtilisin-like_FN3"/>
</dbReference>
<feature type="active site" description="Charge relay system" evidence="9 10">
    <location>
        <position position="263"/>
    </location>
</feature>
<evidence type="ECO:0000256" key="9">
    <source>
        <dbReference type="PIRSR" id="PIRSR615500-1"/>
    </source>
</evidence>
<dbReference type="EC" id="3.4.21.-" evidence="17"/>
<feature type="domain" description="Peptidase S8/S53" evidence="13">
    <location>
        <begin position="177"/>
        <end position="661"/>
    </location>
</feature>
<evidence type="ECO:0000256" key="3">
    <source>
        <dbReference type="ARBA" id="ARBA00022525"/>
    </source>
</evidence>
<dbReference type="PROSITE" id="PS00136">
    <property type="entry name" value="SUBTILASE_ASP"/>
    <property type="match status" value="1"/>
</dbReference>
<dbReference type="InterPro" id="IPR023827">
    <property type="entry name" value="Peptidase_S8_Asp-AS"/>
</dbReference>
<dbReference type="EMBL" id="CP047656">
    <property type="protein sequence ID" value="QHJ11133.1"/>
    <property type="molecule type" value="Genomic_DNA"/>
</dbReference>
<organism evidence="17 18">
    <name type="scientific">Paraglaciecola mesophila</name>
    <dbReference type="NCBI Taxonomy" id="197222"/>
    <lineage>
        <taxon>Bacteria</taxon>
        <taxon>Pseudomonadati</taxon>
        <taxon>Pseudomonadota</taxon>
        <taxon>Gammaproteobacteria</taxon>
        <taxon>Alteromonadales</taxon>
        <taxon>Alteromonadaceae</taxon>
        <taxon>Paraglaciecola</taxon>
    </lineage>
</organism>
<dbReference type="Proteomes" id="UP000464524">
    <property type="component" value="Chromosome"/>
</dbReference>
<dbReference type="SUPFAM" id="SSF54897">
    <property type="entry name" value="Protease propeptides/inhibitors"/>
    <property type="match status" value="1"/>
</dbReference>
<dbReference type="Pfam" id="PF17766">
    <property type="entry name" value="fn3_6"/>
    <property type="match status" value="1"/>
</dbReference>
<evidence type="ECO:0000256" key="4">
    <source>
        <dbReference type="ARBA" id="ARBA00022670"/>
    </source>
</evidence>
<dbReference type="InterPro" id="IPR034197">
    <property type="entry name" value="Peptidases_S8_3"/>
</dbReference>
<name>A0A857JGL6_9ALTE</name>
<dbReference type="InterPro" id="IPR046450">
    <property type="entry name" value="PA_dom_sf"/>
</dbReference>
<dbReference type="GO" id="GO:0004252">
    <property type="term" value="F:serine-type endopeptidase activity"/>
    <property type="evidence" value="ECO:0007669"/>
    <property type="project" value="UniProtKB-UniRule"/>
</dbReference>
<dbReference type="SUPFAM" id="SSF52743">
    <property type="entry name" value="Subtilisin-like"/>
    <property type="match status" value="1"/>
</dbReference>
<evidence type="ECO:0000256" key="6">
    <source>
        <dbReference type="ARBA" id="ARBA00022801"/>
    </source>
</evidence>
<dbReference type="PANTHER" id="PTHR10795">
    <property type="entry name" value="PROPROTEIN CONVERTASE SUBTILISIN/KEXIN"/>
    <property type="match status" value="1"/>
</dbReference>
<dbReference type="InterPro" id="IPR045051">
    <property type="entry name" value="SBT"/>
</dbReference>
<evidence type="ECO:0000256" key="5">
    <source>
        <dbReference type="ARBA" id="ARBA00022729"/>
    </source>
</evidence>
<dbReference type="SUPFAM" id="SSF52025">
    <property type="entry name" value="PA domain"/>
    <property type="match status" value="1"/>
</dbReference>
<reference evidence="17 18" key="1">
    <citation type="submission" date="2019-12" db="EMBL/GenBank/DDBJ databases">
        <title>Genome sequencing and assembly of endphytes of Porphyra tenera.</title>
        <authorList>
            <person name="Park J.M."/>
            <person name="Shin R."/>
            <person name="Jo S.H."/>
        </authorList>
    </citation>
    <scope>NUCLEOTIDE SEQUENCE [LARGE SCALE GENOMIC DNA]</scope>
    <source>
        <strain evidence="17 18">GPM4</strain>
    </source>
</reference>
<feature type="active site" description="Charge relay system" evidence="9 10">
    <location>
        <position position="607"/>
    </location>
</feature>
<dbReference type="CDD" id="cd04818">
    <property type="entry name" value="PA_subtilisin_1"/>
    <property type="match status" value="1"/>
</dbReference>
<dbReference type="Gene3D" id="3.30.70.80">
    <property type="entry name" value="Peptidase S8 propeptide/proteinase inhibitor I9"/>
    <property type="match status" value="1"/>
</dbReference>
<dbReference type="Pfam" id="PF02225">
    <property type="entry name" value="PA"/>
    <property type="match status" value="1"/>
</dbReference>
<dbReference type="GO" id="GO:0005576">
    <property type="term" value="C:extracellular region"/>
    <property type="evidence" value="ECO:0007669"/>
    <property type="project" value="UniProtKB-SubCell"/>
</dbReference>
<keyword evidence="3" id="KW-0964">Secreted</keyword>
<evidence type="ECO:0000256" key="2">
    <source>
        <dbReference type="ARBA" id="ARBA00011073"/>
    </source>
</evidence>
<dbReference type="PROSITE" id="PS51892">
    <property type="entry name" value="SUBTILASE"/>
    <property type="match status" value="1"/>
</dbReference>
<dbReference type="InterPro" id="IPR036852">
    <property type="entry name" value="Peptidase_S8/S53_dom_sf"/>
</dbReference>
<gene>
    <name evidence="17" type="ORF">FX988_01361</name>
</gene>
<evidence type="ECO:0000259" key="14">
    <source>
        <dbReference type="Pfam" id="PF02225"/>
    </source>
</evidence>
<evidence type="ECO:0000256" key="1">
    <source>
        <dbReference type="ARBA" id="ARBA00004613"/>
    </source>
</evidence>
<evidence type="ECO:0000313" key="17">
    <source>
        <dbReference type="EMBL" id="QHJ11133.1"/>
    </source>
</evidence>
<evidence type="ECO:0000313" key="18">
    <source>
        <dbReference type="Proteomes" id="UP000464524"/>
    </source>
</evidence>
<protein>
    <submittedName>
        <fullName evidence="17">Minor extracellular protease vpr</fullName>
        <ecNumber evidence="17">3.4.21.-</ecNumber>
    </submittedName>
</protein>
<dbReference type="InterPro" id="IPR037045">
    <property type="entry name" value="S8pro/Inhibitor_I9_sf"/>
</dbReference>
<dbReference type="Pfam" id="PF05922">
    <property type="entry name" value="Inhibitor_I9"/>
    <property type="match status" value="1"/>
</dbReference>
<dbReference type="PROSITE" id="PS00138">
    <property type="entry name" value="SUBTILASE_SER"/>
    <property type="match status" value="1"/>
</dbReference>
<evidence type="ECO:0000256" key="11">
    <source>
        <dbReference type="RuleBase" id="RU003355"/>
    </source>
</evidence>
<dbReference type="PRINTS" id="PR00723">
    <property type="entry name" value="SUBTILISIN"/>
</dbReference>
<feature type="active site" description="Charge relay system" evidence="9 10">
    <location>
        <position position="186"/>
    </location>
</feature>
<dbReference type="GO" id="GO:0006508">
    <property type="term" value="P:proteolysis"/>
    <property type="evidence" value="ECO:0007669"/>
    <property type="project" value="UniProtKB-KW"/>
</dbReference>
<evidence type="ECO:0000256" key="7">
    <source>
        <dbReference type="ARBA" id="ARBA00022825"/>
    </source>
</evidence>
<feature type="domain" description="Subtilisin-like protease fibronectin type-III" evidence="16">
    <location>
        <begin position="717"/>
        <end position="823"/>
    </location>
</feature>
<keyword evidence="18" id="KW-1185">Reference proteome</keyword>
<evidence type="ECO:0000256" key="12">
    <source>
        <dbReference type="SAM" id="SignalP"/>
    </source>
</evidence>
<evidence type="ECO:0000256" key="10">
    <source>
        <dbReference type="PROSITE-ProRule" id="PRU01240"/>
    </source>
</evidence>
<dbReference type="InterPro" id="IPR000209">
    <property type="entry name" value="Peptidase_S8/S53_dom"/>
</dbReference>
<keyword evidence="8" id="KW-0325">Glycoprotein</keyword>
<keyword evidence="4 10" id="KW-0645">Protease</keyword>
<dbReference type="Gene3D" id="3.50.30.30">
    <property type="match status" value="1"/>
</dbReference>
<comment type="subcellular location">
    <subcellularLocation>
        <location evidence="1">Secreted</location>
    </subcellularLocation>
</comment>
<dbReference type="Gene3D" id="2.60.120.380">
    <property type="match status" value="1"/>
</dbReference>
<feature type="signal peptide" evidence="12">
    <location>
        <begin position="1"/>
        <end position="23"/>
    </location>
</feature>
<proteinExistence type="inferred from homology"/>
<dbReference type="InterPro" id="IPR023828">
    <property type="entry name" value="Peptidase_S8_Ser-AS"/>
</dbReference>
<evidence type="ECO:0000259" key="16">
    <source>
        <dbReference type="Pfam" id="PF17766"/>
    </source>
</evidence>
<dbReference type="Pfam" id="PF00082">
    <property type="entry name" value="Peptidase_S8"/>
    <property type="match status" value="1"/>
</dbReference>
<dbReference type="CDD" id="cd04852">
    <property type="entry name" value="Peptidases_S8_3"/>
    <property type="match status" value="1"/>
</dbReference>
<accession>A0A857JGL6</accession>
<evidence type="ECO:0000259" key="13">
    <source>
        <dbReference type="Pfam" id="PF00082"/>
    </source>
</evidence>
<keyword evidence="7 10" id="KW-0720">Serine protease</keyword>
<dbReference type="Gene3D" id="2.60.40.2310">
    <property type="match status" value="1"/>
</dbReference>
<dbReference type="OrthoDB" id="614750at2"/>
<keyword evidence="5 12" id="KW-0732">Signal</keyword>
<feature type="domain" description="Inhibitor I9" evidence="15">
    <location>
        <begin position="51"/>
        <end position="152"/>
    </location>
</feature>
<dbReference type="RefSeq" id="WP_160178910.1">
    <property type="nucleotide sequence ID" value="NZ_CP047656.1"/>
</dbReference>
<dbReference type="InterPro" id="IPR003137">
    <property type="entry name" value="PA_domain"/>
</dbReference>
<dbReference type="Gene3D" id="3.40.50.200">
    <property type="entry name" value="Peptidase S8/S53 domain"/>
    <property type="match status" value="1"/>
</dbReference>
<dbReference type="KEGG" id="pmes:FX988_01361"/>
<sequence length="1041" mass="108966">MKFKRSILGSMISVAMSTSLATAGEISQPVDMSTLTEGKSSITAVKGSGIYIVQLKGEPGISQAQATGELLPSNQLVAQGNRYNAKSPRMQAYTTKLKAKQAEISRSVGSMEVLHNYVHSFNGFSAKMTPSQAKALENNPNVVSVFEDRAVEPATSSTPDFLGLTGANGQHTLGIKGDDVIVGVLDSGIWPENPSFADDGSYSDPVELGWTGVCDTGEEAEANSFECNNKLIGARYYNESFAATYEIQTALGEFISPRDADGHGSHTASTAAGNENVTATIRGSDVTTVTGIAPRARVAMYKVCWNADYVSPEGVNERGCFFGDSMAAIDQAIVDGVDVINYSIGNSEDLTTPVYTAGLRAAQAGIFFAASAGNDGPDEATVSNIAPWLTTVAASTHDGIIYNSGVGVSIDGEEQTYAATEASFAPALKEIEPVEAQLVIADPLLGCFDEPDTPTPLANAEAIQGKIALLSRGACAFVEKVERAQLAGAAGVIIYNTEGRPAFGMSGDFPAEIPVVGISAAAGEALNSAITEGKNVIALLSAETFVESQETPNLIADFSSRGVNPSTGDIIKPDITAPGVNILAANSEQQFNGGSQGEAFHYLSGTSMSGPHIAGMGALLRGQHPDWSPAQIKSALMTSARQDLMKEDGETPADPFDFGAGHAAPVAAMAPGLTYDANVNDYLAFMCGQGHEDFVEAQSTETCDSLTEAGFSTDASQLNYPSIAVESLLTEETVSRTLTDVSGLGGNYAVSLDVPEGVSATVKTFDGEGVETESSNLVVAPNGKASYTITFAKTDDSIINEWTFGAITFTGADGTVVRSPIAVKPAPSIDIVVPPSLSLDLNRGRATFPVQMLYSGRTSLDYTGLVAPFGSAGTVSQDPDQTFSFNEAGLGTHFFTIPEGTKVARFSLVDSFVAVEGTDLDLYVYACTGGLCSQVASSFNGGSNEDIILTNPEPADFYIAWVHGWSLAGAETTDYTMLGWIADQAESSTRVSGSSRAIDGRFNNIRITTRGLDPNLYMGAVTFYNEDGAAQGTTVLEVVQP</sequence>
<feature type="domain" description="PA" evidence="14">
    <location>
        <begin position="434"/>
        <end position="526"/>
    </location>
</feature>
<comment type="similarity">
    <text evidence="2 10 11">Belongs to the peptidase S8 family.</text>
</comment>
<evidence type="ECO:0000256" key="8">
    <source>
        <dbReference type="ARBA" id="ARBA00023180"/>
    </source>
</evidence>
<evidence type="ECO:0000259" key="15">
    <source>
        <dbReference type="Pfam" id="PF05922"/>
    </source>
</evidence>
<keyword evidence="6 10" id="KW-0378">Hydrolase</keyword>
<feature type="chain" id="PRO_5032366288" evidence="12">
    <location>
        <begin position="24"/>
        <end position="1041"/>
    </location>
</feature>